<dbReference type="Proteomes" id="UP000596902">
    <property type="component" value="Unassembled WGS sequence"/>
</dbReference>
<dbReference type="RefSeq" id="XP_038785251.1">
    <property type="nucleotide sequence ID" value="XM_038931779.1"/>
</dbReference>
<gene>
    <name evidence="2" type="ORF">GT037_006732</name>
</gene>
<keyword evidence="3" id="KW-1185">Reference proteome</keyword>
<reference evidence="2" key="1">
    <citation type="submission" date="2020-01" db="EMBL/GenBank/DDBJ databases">
        <authorList>
            <person name="Feng Z.H.Z."/>
        </authorList>
    </citation>
    <scope>NUCLEOTIDE SEQUENCE</scope>
    <source>
        <strain evidence="2">CBS107.38</strain>
    </source>
</reference>
<feature type="region of interest" description="Disordered" evidence="1">
    <location>
        <begin position="45"/>
        <end position="96"/>
    </location>
</feature>
<name>A0A8H7B0J7_9PLEO</name>
<dbReference type="EMBL" id="JAAABM010000009">
    <property type="protein sequence ID" value="KAF7674969.1"/>
    <property type="molecule type" value="Genomic_DNA"/>
</dbReference>
<protein>
    <submittedName>
        <fullName evidence="2">Uncharacterized protein</fullName>
    </submittedName>
</protein>
<organism evidence="2 3">
    <name type="scientific">Alternaria burnsii</name>
    <dbReference type="NCBI Taxonomy" id="1187904"/>
    <lineage>
        <taxon>Eukaryota</taxon>
        <taxon>Fungi</taxon>
        <taxon>Dikarya</taxon>
        <taxon>Ascomycota</taxon>
        <taxon>Pezizomycotina</taxon>
        <taxon>Dothideomycetes</taxon>
        <taxon>Pleosporomycetidae</taxon>
        <taxon>Pleosporales</taxon>
        <taxon>Pleosporineae</taxon>
        <taxon>Pleosporaceae</taxon>
        <taxon>Alternaria</taxon>
        <taxon>Alternaria sect. Alternaria</taxon>
    </lineage>
</organism>
<reference evidence="2" key="2">
    <citation type="submission" date="2020-08" db="EMBL/GenBank/DDBJ databases">
        <title>Draft Genome Sequence of Cumin Blight Pathogen Alternaria burnsii.</title>
        <authorList>
            <person name="Feng Z."/>
        </authorList>
    </citation>
    <scope>NUCLEOTIDE SEQUENCE</scope>
    <source>
        <strain evidence="2">CBS107.38</strain>
    </source>
</reference>
<proteinExistence type="predicted"/>
<evidence type="ECO:0000256" key="1">
    <source>
        <dbReference type="SAM" id="MobiDB-lite"/>
    </source>
</evidence>
<dbReference type="GeneID" id="62204957"/>
<comment type="caution">
    <text evidence="2">The sequence shown here is derived from an EMBL/GenBank/DDBJ whole genome shotgun (WGS) entry which is preliminary data.</text>
</comment>
<dbReference type="AlphaFoldDB" id="A0A8H7B0J7"/>
<evidence type="ECO:0000313" key="2">
    <source>
        <dbReference type="EMBL" id="KAF7674969.1"/>
    </source>
</evidence>
<accession>A0A8H7B0J7</accession>
<evidence type="ECO:0000313" key="3">
    <source>
        <dbReference type="Proteomes" id="UP000596902"/>
    </source>
</evidence>
<feature type="compositionally biased region" description="Basic and acidic residues" evidence="1">
    <location>
        <begin position="45"/>
        <end position="55"/>
    </location>
</feature>
<sequence>MAETGGATANNRDSRRMMGALPVYVGQGWWRSFMDEACEHERAKTIKRTHRDERSISAPIRDGTAHPYDVGGCGPGRQGAVVSSTDEKDEICVRKN</sequence>